<dbReference type="SMART" id="SM00388">
    <property type="entry name" value="HisKA"/>
    <property type="match status" value="1"/>
</dbReference>
<keyword evidence="11" id="KW-0067">ATP-binding</keyword>
<evidence type="ECO:0000256" key="2">
    <source>
        <dbReference type="ARBA" id="ARBA00004370"/>
    </source>
</evidence>
<dbReference type="Pfam" id="PF02518">
    <property type="entry name" value="HATPase_c"/>
    <property type="match status" value="1"/>
</dbReference>
<dbReference type="Proteomes" id="UP001464891">
    <property type="component" value="Unassembled WGS sequence"/>
</dbReference>
<organism evidence="11 12">
    <name type="scientific">Trichocoleus desertorum GB2-A4</name>
    <dbReference type="NCBI Taxonomy" id="2933944"/>
    <lineage>
        <taxon>Bacteria</taxon>
        <taxon>Bacillati</taxon>
        <taxon>Cyanobacteriota</taxon>
        <taxon>Cyanophyceae</taxon>
        <taxon>Leptolyngbyales</taxon>
        <taxon>Trichocoleusaceae</taxon>
        <taxon>Trichocoleus</taxon>
    </lineage>
</organism>
<evidence type="ECO:0000256" key="1">
    <source>
        <dbReference type="ARBA" id="ARBA00000085"/>
    </source>
</evidence>
<dbReference type="InterPro" id="IPR004358">
    <property type="entry name" value="Sig_transdc_His_kin-like_C"/>
</dbReference>
<dbReference type="SMART" id="SM00304">
    <property type="entry name" value="HAMP"/>
    <property type="match status" value="1"/>
</dbReference>
<keyword evidence="8" id="KW-0472">Membrane</keyword>
<keyword evidence="5" id="KW-0808">Transferase</keyword>
<evidence type="ECO:0000259" key="10">
    <source>
        <dbReference type="PROSITE" id="PS50885"/>
    </source>
</evidence>
<dbReference type="Gene3D" id="6.10.340.10">
    <property type="match status" value="1"/>
</dbReference>
<dbReference type="PANTHER" id="PTHR43711">
    <property type="entry name" value="TWO-COMPONENT HISTIDINE KINASE"/>
    <property type="match status" value="1"/>
</dbReference>
<comment type="catalytic activity">
    <reaction evidence="1">
        <text>ATP + protein L-histidine = ADP + protein N-phospho-L-histidine.</text>
        <dbReference type="EC" id="2.7.13.3"/>
    </reaction>
</comment>
<comment type="subcellular location">
    <subcellularLocation>
        <location evidence="2">Membrane</location>
    </subcellularLocation>
</comment>
<name>A0ABV0J5R4_9CYAN</name>
<keyword evidence="11" id="KW-0547">Nucleotide-binding</keyword>
<sequence length="493" mass="54724">MNLIGDLLTKITQNKGRIDPFSLQFRLTVGIIGASVLSFGGVAIWTTWTTYQILIDSHKQNIIYLTDRLPRDVELYSEMIPVDIGLRRAINNVTSPNLLIWARAPDGSVLAQAETLKTERASQIVAAVDSLPWLPTKPQSSWINGSYLLLSSEPLAINGTRIGKLYIAQDITRDQARFLGLIRSLSLVNLLAILALAMAIASYIRRSLQPLREMSQMTQVISVDDLGQAQLQLDSAPSEVTDLAQTFNTMLSRLSDSWTQQREFVSNVSHELRTPLTIVHGYLQSMQRRSQNLTEAQQEALDIAAVETERIIRLLQDLLDLARADSGYLHLSWEPIDLAALLREVASMADPFSSHTIQVEIERLDAHGSGAESIHVKADRSRLRQVLINLIDNAVKYSEPHTPVTLRLHQFDEFVALQVSDRGCGIDLPHQTRIFERFYRVDEARSRSTGGSGLGLSIVKTLVEGMGGSITVRSKLGEGSVFTVTLPNPSVKL</sequence>
<dbReference type="SUPFAM" id="SSF47384">
    <property type="entry name" value="Homodimeric domain of signal transducing histidine kinase"/>
    <property type="match status" value="1"/>
</dbReference>
<evidence type="ECO:0000259" key="9">
    <source>
        <dbReference type="PROSITE" id="PS50109"/>
    </source>
</evidence>
<dbReference type="PANTHER" id="PTHR43711:SF1">
    <property type="entry name" value="HISTIDINE KINASE 1"/>
    <property type="match status" value="1"/>
</dbReference>
<feature type="domain" description="HAMP" evidence="10">
    <location>
        <begin position="205"/>
        <end position="259"/>
    </location>
</feature>
<evidence type="ECO:0000256" key="3">
    <source>
        <dbReference type="ARBA" id="ARBA00012438"/>
    </source>
</evidence>
<dbReference type="GO" id="GO:0005524">
    <property type="term" value="F:ATP binding"/>
    <property type="evidence" value="ECO:0007669"/>
    <property type="project" value="UniProtKB-KW"/>
</dbReference>
<dbReference type="Pfam" id="PF00672">
    <property type="entry name" value="HAMP"/>
    <property type="match status" value="1"/>
</dbReference>
<dbReference type="CDD" id="cd00075">
    <property type="entry name" value="HATPase"/>
    <property type="match status" value="1"/>
</dbReference>
<feature type="transmembrane region" description="Helical" evidence="8">
    <location>
        <begin position="27"/>
        <end position="48"/>
    </location>
</feature>
<keyword evidence="6" id="KW-0418">Kinase</keyword>
<keyword evidence="4" id="KW-0597">Phosphoprotein</keyword>
<evidence type="ECO:0000313" key="12">
    <source>
        <dbReference type="Proteomes" id="UP001464891"/>
    </source>
</evidence>
<dbReference type="InterPro" id="IPR003660">
    <property type="entry name" value="HAMP_dom"/>
</dbReference>
<dbReference type="Pfam" id="PF00512">
    <property type="entry name" value="HisKA"/>
    <property type="match status" value="1"/>
</dbReference>
<dbReference type="PRINTS" id="PR00344">
    <property type="entry name" value="BCTRLSENSOR"/>
</dbReference>
<evidence type="ECO:0000256" key="5">
    <source>
        <dbReference type="ARBA" id="ARBA00022679"/>
    </source>
</evidence>
<keyword evidence="8" id="KW-0812">Transmembrane</keyword>
<evidence type="ECO:0000256" key="8">
    <source>
        <dbReference type="SAM" id="Phobius"/>
    </source>
</evidence>
<dbReference type="InterPro" id="IPR036097">
    <property type="entry name" value="HisK_dim/P_sf"/>
</dbReference>
<dbReference type="Gene3D" id="3.30.565.10">
    <property type="entry name" value="Histidine kinase-like ATPase, C-terminal domain"/>
    <property type="match status" value="1"/>
</dbReference>
<keyword evidence="8" id="KW-1133">Transmembrane helix</keyword>
<dbReference type="PROSITE" id="PS50109">
    <property type="entry name" value="HIS_KIN"/>
    <property type="match status" value="1"/>
</dbReference>
<comment type="caution">
    <text evidence="11">The sequence shown here is derived from an EMBL/GenBank/DDBJ whole genome shotgun (WGS) entry which is preliminary data.</text>
</comment>
<evidence type="ECO:0000256" key="4">
    <source>
        <dbReference type="ARBA" id="ARBA00022553"/>
    </source>
</evidence>
<dbReference type="InterPro" id="IPR050736">
    <property type="entry name" value="Sensor_HK_Regulatory"/>
</dbReference>
<dbReference type="InterPro" id="IPR005467">
    <property type="entry name" value="His_kinase_dom"/>
</dbReference>
<accession>A0ABV0J5R4</accession>
<evidence type="ECO:0000256" key="6">
    <source>
        <dbReference type="ARBA" id="ARBA00022777"/>
    </source>
</evidence>
<dbReference type="CDD" id="cd06225">
    <property type="entry name" value="HAMP"/>
    <property type="match status" value="1"/>
</dbReference>
<feature type="transmembrane region" description="Helical" evidence="8">
    <location>
        <begin position="181"/>
        <end position="204"/>
    </location>
</feature>
<dbReference type="Gene3D" id="1.10.287.130">
    <property type="match status" value="1"/>
</dbReference>
<protein>
    <recommendedName>
        <fullName evidence="3">histidine kinase</fullName>
        <ecNumber evidence="3">2.7.13.3</ecNumber>
    </recommendedName>
</protein>
<proteinExistence type="predicted"/>
<dbReference type="EMBL" id="JAMPKM010000003">
    <property type="protein sequence ID" value="MEP0817123.1"/>
    <property type="molecule type" value="Genomic_DNA"/>
</dbReference>
<dbReference type="SUPFAM" id="SSF55874">
    <property type="entry name" value="ATPase domain of HSP90 chaperone/DNA topoisomerase II/histidine kinase"/>
    <property type="match status" value="1"/>
</dbReference>
<dbReference type="InterPro" id="IPR003661">
    <property type="entry name" value="HisK_dim/P_dom"/>
</dbReference>
<dbReference type="PROSITE" id="PS50885">
    <property type="entry name" value="HAMP"/>
    <property type="match status" value="1"/>
</dbReference>
<gene>
    <name evidence="11" type="ORF">NC998_08435</name>
</gene>
<dbReference type="EC" id="2.7.13.3" evidence="3"/>
<dbReference type="InterPro" id="IPR036890">
    <property type="entry name" value="HATPase_C_sf"/>
</dbReference>
<dbReference type="CDD" id="cd00082">
    <property type="entry name" value="HisKA"/>
    <property type="match status" value="1"/>
</dbReference>
<dbReference type="SMART" id="SM00387">
    <property type="entry name" value="HATPase_c"/>
    <property type="match status" value="1"/>
</dbReference>
<dbReference type="InterPro" id="IPR003594">
    <property type="entry name" value="HATPase_dom"/>
</dbReference>
<evidence type="ECO:0000256" key="7">
    <source>
        <dbReference type="ARBA" id="ARBA00023012"/>
    </source>
</evidence>
<feature type="domain" description="Histidine kinase" evidence="9">
    <location>
        <begin position="267"/>
        <end position="490"/>
    </location>
</feature>
<keyword evidence="12" id="KW-1185">Reference proteome</keyword>
<reference evidence="11 12" key="1">
    <citation type="submission" date="2022-04" db="EMBL/GenBank/DDBJ databases">
        <title>Positive selection, recombination, and allopatry shape intraspecific diversity of widespread and dominant cyanobacteria.</title>
        <authorList>
            <person name="Wei J."/>
            <person name="Shu W."/>
            <person name="Hu C."/>
        </authorList>
    </citation>
    <scope>NUCLEOTIDE SEQUENCE [LARGE SCALE GENOMIC DNA]</scope>
    <source>
        <strain evidence="11 12">GB2-A4</strain>
    </source>
</reference>
<keyword evidence="7" id="KW-0902">Two-component regulatory system</keyword>
<evidence type="ECO:0000313" key="11">
    <source>
        <dbReference type="EMBL" id="MEP0817123.1"/>
    </source>
</evidence>
<dbReference type="RefSeq" id="WP_190439757.1">
    <property type="nucleotide sequence ID" value="NZ_JAMPKM010000003.1"/>
</dbReference>